<keyword evidence="7 8" id="KW-0998">Cell outer membrane</keyword>
<dbReference type="GO" id="GO:0009279">
    <property type="term" value="C:cell outer membrane"/>
    <property type="evidence" value="ECO:0007669"/>
    <property type="project" value="UniProtKB-SubCell"/>
</dbReference>
<dbReference type="SUPFAM" id="SSF56935">
    <property type="entry name" value="Porins"/>
    <property type="match status" value="1"/>
</dbReference>
<dbReference type="PANTHER" id="PTHR30069:SF40">
    <property type="entry name" value="TONB-DEPENDENT RECEPTOR NMB0964-RELATED"/>
    <property type="match status" value="1"/>
</dbReference>
<dbReference type="InterPro" id="IPR036942">
    <property type="entry name" value="Beta-barrel_TonB_sf"/>
</dbReference>
<dbReference type="Gene3D" id="2.40.170.20">
    <property type="entry name" value="TonB-dependent receptor, beta-barrel domain"/>
    <property type="match status" value="1"/>
</dbReference>
<sequence length="675" mass="72359">MFSRTHARTRAISPSHLPIVFVLLAGVITPSIAFAQDEDDEQEIVVTAPLEGSRIESLQGAEVLRRDDIVAELHGGLGDTLDSTPGIATTFFGAGASRPIIRGLGEDRVRVLQNGIGAIDASTASPDHAVTSDGLDAERIEVLRGAAALAYGGNAIGGVVNVIDQTIPTRAIDGMNFEGLAAHSTVDDGTQGAANVGFGAGPFALRLSAAARDTDPYETPIGEALNQWTSVRSYGVGGSLLGDWGFAGLAVKNTQDEYGLLPEDPSEPGGHIEMEQTRTESRGDFRVAWGPFDRLDYGVQQSDYAHTEFEGDGTAGTRFSSKGWEARLEAHHESGRLDGAIGIQFSDVDFGAEGDEAFISATNTQDTGAFAVERYDLGTWGLEGGVRFERRELSNLTAGARKFDNVSASAGMFVRPAEGWFVGTTLSRVERAPTAFELFSDGPHLATANYELGDVNLSQETATSLEASVRYQHGPVRFEMNFYGMEFSDYIALVERGDVWWSDEDTGLSGFVADEASAPAGADTTLPVFNFVQRDATFVGGEISAAAQLFEIGGFAITADGALDLVRAEFVGGGHPPRIPPRSLTLGLEAENEHWTARLEAVDTAKQDELAAFETETDGYTFINAGLAWRANENWTLRLDGRNLTDELGRVHSSFLKDELPLPGRNFRLTLQASF</sequence>
<evidence type="ECO:0000256" key="8">
    <source>
        <dbReference type="PROSITE-ProRule" id="PRU01360"/>
    </source>
</evidence>
<dbReference type="Pfam" id="PF00593">
    <property type="entry name" value="TonB_dep_Rec_b-barrel"/>
    <property type="match status" value="1"/>
</dbReference>
<name>A0A1B1AIK4_9PROT</name>
<organism evidence="12 13">
    <name type="scientific">Candidatus Viadribacter manganicus</name>
    <dbReference type="NCBI Taxonomy" id="1759059"/>
    <lineage>
        <taxon>Bacteria</taxon>
        <taxon>Pseudomonadati</taxon>
        <taxon>Pseudomonadota</taxon>
        <taxon>Alphaproteobacteria</taxon>
        <taxon>Hyphomonadales</taxon>
        <taxon>Hyphomonadaceae</taxon>
        <taxon>Candidatus Viadribacter</taxon>
    </lineage>
</organism>
<evidence type="ECO:0000313" key="12">
    <source>
        <dbReference type="EMBL" id="ANP46394.1"/>
    </source>
</evidence>
<gene>
    <name evidence="12" type="ORF">ATE48_10935</name>
</gene>
<dbReference type="InParanoid" id="A0A1B1AIK4"/>
<dbReference type="PANTHER" id="PTHR30069">
    <property type="entry name" value="TONB-DEPENDENT OUTER MEMBRANE RECEPTOR"/>
    <property type="match status" value="1"/>
</dbReference>
<dbReference type="Proteomes" id="UP000092498">
    <property type="component" value="Chromosome"/>
</dbReference>
<evidence type="ECO:0000256" key="1">
    <source>
        <dbReference type="ARBA" id="ARBA00004571"/>
    </source>
</evidence>
<evidence type="ECO:0000256" key="6">
    <source>
        <dbReference type="ARBA" id="ARBA00023136"/>
    </source>
</evidence>
<dbReference type="InterPro" id="IPR000531">
    <property type="entry name" value="Beta-barrel_TonB"/>
</dbReference>
<evidence type="ECO:0008006" key="14">
    <source>
        <dbReference type="Google" id="ProtNLM"/>
    </source>
</evidence>
<evidence type="ECO:0000313" key="13">
    <source>
        <dbReference type="Proteomes" id="UP000092498"/>
    </source>
</evidence>
<keyword evidence="2 8" id="KW-0813">Transport</keyword>
<dbReference type="RefSeq" id="WP_066771406.1">
    <property type="nucleotide sequence ID" value="NZ_CP013244.1"/>
</dbReference>
<dbReference type="GO" id="GO:0044718">
    <property type="term" value="P:siderophore transmembrane transport"/>
    <property type="evidence" value="ECO:0007669"/>
    <property type="project" value="TreeGrafter"/>
</dbReference>
<proteinExistence type="inferred from homology"/>
<keyword evidence="4 8" id="KW-0812">Transmembrane</keyword>
<evidence type="ECO:0000256" key="2">
    <source>
        <dbReference type="ARBA" id="ARBA00022448"/>
    </source>
</evidence>
<evidence type="ECO:0000259" key="10">
    <source>
        <dbReference type="Pfam" id="PF00593"/>
    </source>
</evidence>
<evidence type="ECO:0000256" key="5">
    <source>
        <dbReference type="ARBA" id="ARBA00023077"/>
    </source>
</evidence>
<dbReference type="InterPro" id="IPR012910">
    <property type="entry name" value="Plug_dom"/>
</dbReference>
<dbReference type="EMBL" id="CP013244">
    <property type="protein sequence ID" value="ANP46394.1"/>
    <property type="molecule type" value="Genomic_DNA"/>
</dbReference>
<dbReference type="KEGG" id="cbot:ATE48_10935"/>
<dbReference type="AlphaFoldDB" id="A0A1B1AIK4"/>
<dbReference type="InterPro" id="IPR037066">
    <property type="entry name" value="Plug_dom_sf"/>
</dbReference>
<dbReference type="OrthoDB" id="9795928at2"/>
<keyword evidence="3 8" id="KW-1134">Transmembrane beta strand</keyword>
<dbReference type="Gene3D" id="2.170.130.10">
    <property type="entry name" value="TonB-dependent receptor, plug domain"/>
    <property type="match status" value="1"/>
</dbReference>
<evidence type="ECO:0000259" key="11">
    <source>
        <dbReference type="Pfam" id="PF07715"/>
    </source>
</evidence>
<feature type="domain" description="TonB-dependent receptor plug" evidence="11">
    <location>
        <begin position="56"/>
        <end position="159"/>
    </location>
</feature>
<dbReference type="InterPro" id="IPR039426">
    <property type="entry name" value="TonB-dep_rcpt-like"/>
</dbReference>
<feature type="domain" description="TonB-dependent receptor-like beta-barrel" evidence="10">
    <location>
        <begin position="256"/>
        <end position="644"/>
    </location>
</feature>
<evidence type="ECO:0000256" key="4">
    <source>
        <dbReference type="ARBA" id="ARBA00022692"/>
    </source>
</evidence>
<reference evidence="12 13" key="1">
    <citation type="submission" date="2015-11" db="EMBL/GenBank/DDBJ databases">
        <title>Whole-Genome Sequence of Candidatus Oderbacter manganicum from the National Park Lower Oder Valley, Germany.</title>
        <authorList>
            <person name="Braun B."/>
            <person name="Liere K."/>
            <person name="Szewzyk U."/>
        </authorList>
    </citation>
    <scope>NUCLEOTIDE SEQUENCE [LARGE SCALE GENOMIC DNA]</scope>
    <source>
        <strain evidence="12 13">OTSz_A_272</strain>
    </source>
</reference>
<dbReference type="GO" id="GO:0015344">
    <property type="term" value="F:siderophore uptake transmembrane transporter activity"/>
    <property type="evidence" value="ECO:0007669"/>
    <property type="project" value="TreeGrafter"/>
</dbReference>
<comment type="subcellular location">
    <subcellularLocation>
        <location evidence="1 8">Cell outer membrane</location>
        <topology evidence="1 8">Multi-pass membrane protein</topology>
    </subcellularLocation>
</comment>
<dbReference type="Pfam" id="PF07715">
    <property type="entry name" value="Plug"/>
    <property type="match status" value="1"/>
</dbReference>
<keyword evidence="5 9" id="KW-0798">TonB box</keyword>
<keyword evidence="6 8" id="KW-0472">Membrane</keyword>
<evidence type="ECO:0000256" key="3">
    <source>
        <dbReference type="ARBA" id="ARBA00022452"/>
    </source>
</evidence>
<dbReference type="STRING" id="1759059.ATE48_10935"/>
<protein>
    <recommendedName>
        <fullName evidence="14">TonB-dependent receptor</fullName>
    </recommendedName>
</protein>
<comment type="similarity">
    <text evidence="8 9">Belongs to the TonB-dependent receptor family.</text>
</comment>
<accession>A0A1B1AIK4</accession>
<keyword evidence="13" id="KW-1185">Reference proteome</keyword>
<evidence type="ECO:0000256" key="9">
    <source>
        <dbReference type="RuleBase" id="RU003357"/>
    </source>
</evidence>
<evidence type="ECO:0000256" key="7">
    <source>
        <dbReference type="ARBA" id="ARBA00023237"/>
    </source>
</evidence>
<dbReference type="PROSITE" id="PS52016">
    <property type="entry name" value="TONB_DEPENDENT_REC_3"/>
    <property type="match status" value="1"/>
</dbReference>